<dbReference type="CDD" id="cd09630">
    <property type="entry name" value="CDH_like_cytochrome"/>
    <property type="match status" value="1"/>
</dbReference>
<dbReference type="Proteomes" id="UP000298030">
    <property type="component" value="Unassembled WGS sequence"/>
</dbReference>
<dbReference type="AlphaFoldDB" id="A0A4Y7TEX1"/>
<reference evidence="2 3" key="1">
    <citation type="journal article" date="2019" name="Nat. Ecol. Evol.">
        <title>Megaphylogeny resolves global patterns of mushroom evolution.</title>
        <authorList>
            <person name="Varga T."/>
            <person name="Krizsan K."/>
            <person name="Foldi C."/>
            <person name="Dima B."/>
            <person name="Sanchez-Garcia M."/>
            <person name="Sanchez-Ramirez S."/>
            <person name="Szollosi G.J."/>
            <person name="Szarkandi J.G."/>
            <person name="Papp V."/>
            <person name="Albert L."/>
            <person name="Andreopoulos W."/>
            <person name="Angelini C."/>
            <person name="Antonin V."/>
            <person name="Barry K.W."/>
            <person name="Bougher N.L."/>
            <person name="Buchanan P."/>
            <person name="Buyck B."/>
            <person name="Bense V."/>
            <person name="Catcheside P."/>
            <person name="Chovatia M."/>
            <person name="Cooper J."/>
            <person name="Damon W."/>
            <person name="Desjardin D."/>
            <person name="Finy P."/>
            <person name="Geml J."/>
            <person name="Haridas S."/>
            <person name="Hughes K."/>
            <person name="Justo A."/>
            <person name="Karasinski D."/>
            <person name="Kautmanova I."/>
            <person name="Kiss B."/>
            <person name="Kocsube S."/>
            <person name="Kotiranta H."/>
            <person name="LaButti K.M."/>
            <person name="Lechner B.E."/>
            <person name="Liimatainen K."/>
            <person name="Lipzen A."/>
            <person name="Lukacs Z."/>
            <person name="Mihaltcheva S."/>
            <person name="Morgado L.N."/>
            <person name="Niskanen T."/>
            <person name="Noordeloos M.E."/>
            <person name="Ohm R.A."/>
            <person name="Ortiz-Santana B."/>
            <person name="Ovrebo C."/>
            <person name="Racz N."/>
            <person name="Riley R."/>
            <person name="Savchenko A."/>
            <person name="Shiryaev A."/>
            <person name="Soop K."/>
            <person name="Spirin V."/>
            <person name="Szebenyi C."/>
            <person name="Tomsovsky M."/>
            <person name="Tulloss R.E."/>
            <person name="Uehling J."/>
            <person name="Grigoriev I.V."/>
            <person name="Vagvolgyi C."/>
            <person name="Papp T."/>
            <person name="Martin F.M."/>
            <person name="Miettinen O."/>
            <person name="Hibbett D.S."/>
            <person name="Nagy L.G."/>
        </authorList>
    </citation>
    <scope>NUCLEOTIDE SEQUENCE [LARGE SCALE GENOMIC DNA]</scope>
    <source>
        <strain evidence="2 3">FP101781</strain>
    </source>
</reference>
<dbReference type="STRING" id="71717.A0A4Y7TEX1"/>
<feature type="domain" description="Cellobiose dehydrogenase-like cytochrome" evidence="1">
    <location>
        <begin position="2"/>
        <end position="146"/>
    </location>
</feature>
<dbReference type="InterPro" id="IPR015920">
    <property type="entry name" value="Cellobiose_DH-like_cyt"/>
</dbReference>
<proteinExistence type="predicted"/>
<evidence type="ECO:0000313" key="3">
    <source>
        <dbReference type="Proteomes" id="UP000298030"/>
    </source>
</evidence>
<dbReference type="EMBL" id="QPFP01000014">
    <property type="protein sequence ID" value="TEB32725.1"/>
    <property type="molecule type" value="Genomic_DNA"/>
</dbReference>
<gene>
    <name evidence="2" type="ORF">FA13DRAFT_1731223</name>
</gene>
<protein>
    <recommendedName>
        <fullName evidence="1">Cellobiose dehydrogenase-like cytochrome domain-containing protein</fullName>
    </recommendedName>
</protein>
<dbReference type="OrthoDB" id="413885at2759"/>
<keyword evidence="3" id="KW-1185">Reference proteome</keyword>
<evidence type="ECO:0000259" key="1">
    <source>
        <dbReference type="Pfam" id="PF16010"/>
    </source>
</evidence>
<accession>A0A4Y7TEX1</accession>
<evidence type="ECO:0000313" key="2">
    <source>
        <dbReference type="EMBL" id="TEB32725.1"/>
    </source>
</evidence>
<dbReference type="SUPFAM" id="SSF49344">
    <property type="entry name" value="CBD9-like"/>
    <property type="match status" value="1"/>
</dbReference>
<comment type="caution">
    <text evidence="2">The sequence shown here is derived from an EMBL/GenBank/DDBJ whole genome shotgun (WGS) entry which is preliminary data.</text>
</comment>
<dbReference type="Gene3D" id="2.60.40.1210">
    <property type="entry name" value="Cellobiose dehydrogenase, cytochrome domain"/>
    <property type="match status" value="1"/>
</dbReference>
<organism evidence="2 3">
    <name type="scientific">Coprinellus micaceus</name>
    <name type="common">Glistening ink-cap mushroom</name>
    <name type="synonym">Coprinus micaceus</name>
    <dbReference type="NCBI Taxonomy" id="71717"/>
    <lineage>
        <taxon>Eukaryota</taxon>
        <taxon>Fungi</taxon>
        <taxon>Dikarya</taxon>
        <taxon>Basidiomycota</taxon>
        <taxon>Agaricomycotina</taxon>
        <taxon>Agaricomycetes</taxon>
        <taxon>Agaricomycetidae</taxon>
        <taxon>Agaricales</taxon>
        <taxon>Agaricineae</taxon>
        <taxon>Psathyrellaceae</taxon>
        <taxon>Coprinellus</taxon>
    </lineage>
</organism>
<dbReference type="Pfam" id="PF16010">
    <property type="entry name" value="CDH-cyt"/>
    <property type="match status" value="1"/>
</dbReference>
<sequence>MMSAPAGAGWIGSSLGGAVGGANGSNPLVLAWLDCEENPVISLRWSESYAFLGALHHPDGGPTVTILSKSGLTASGHQRFIYRCQNCTSWNGGKATLNLNGTTIFGHASHTTTKPSIPSDPSSGVAEHNLAGQHLLKIPEARRASYWDVLDALRVSES</sequence>
<name>A0A4Y7TEX1_COPMI</name>